<keyword evidence="2" id="KW-0813">Transport</keyword>
<organism evidence="5 6">
    <name type="scientific">Tritrichomonas musculus</name>
    <dbReference type="NCBI Taxonomy" id="1915356"/>
    <lineage>
        <taxon>Eukaryota</taxon>
        <taxon>Metamonada</taxon>
        <taxon>Parabasalia</taxon>
        <taxon>Tritrichomonadida</taxon>
        <taxon>Tritrichomonadidae</taxon>
        <taxon>Tritrichomonas</taxon>
    </lineage>
</organism>
<reference evidence="5 6" key="1">
    <citation type="submission" date="2024-04" db="EMBL/GenBank/DDBJ databases">
        <title>Tritrichomonas musculus Genome.</title>
        <authorList>
            <person name="Alves-Ferreira E."/>
            <person name="Grigg M."/>
            <person name="Lorenzi H."/>
            <person name="Galac M."/>
        </authorList>
    </citation>
    <scope>NUCLEOTIDE SEQUENCE [LARGE SCALE GENOMIC DNA]</scope>
    <source>
        <strain evidence="5 6">EAF2021</strain>
    </source>
</reference>
<dbReference type="Pfam" id="PF01991">
    <property type="entry name" value="vATP-synt_E"/>
    <property type="match status" value="1"/>
</dbReference>
<dbReference type="Gene3D" id="3.30.2320.30">
    <property type="entry name" value="ATP synthase, E subunit, C-terminal"/>
    <property type="match status" value="1"/>
</dbReference>
<sequence length="258" mass="29169">MSKNSKSTNAGPTPEEVVRSMCELFKERAEDEAKEINQNAESRAEESYNKSINDLSAKLDEEHRRNMQQIETDLKINEAKIQNNVKLEVLKSQTEALHEALKEAIEKLNKISDTPEYKPLLKNLIAEGFDRLKEPKVHLMVRKKDLQLAQEVLDDAIKIAQDANPGLKIQAKIDSTKFLPNPPQCAGGVVFVCQKGRIRVSNVLNDRLRLAYEGLLPRIRKIVLGKEGNYEIDDEDIEKEAGIETSTKDESTEKDESS</sequence>
<feature type="region of interest" description="Disordered" evidence="4">
    <location>
        <begin position="29"/>
        <end position="49"/>
    </location>
</feature>
<comment type="caution">
    <text evidence="5">The sequence shown here is derived from an EMBL/GenBank/DDBJ whole genome shotgun (WGS) entry which is preliminary data.</text>
</comment>
<feature type="compositionally biased region" description="Basic and acidic residues" evidence="4">
    <location>
        <begin position="239"/>
        <end position="258"/>
    </location>
</feature>
<accession>A0ABR2IPB9</accession>
<protein>
    <recommendedName>
        <fullName evidence="7">V-type proton ATPase subunit E</fullName>
    </recommendedName>
</protein>
<dbReference type="InterPro" id="IPR002842">
    <property type="entry name" value="ATPase_V1_Esu"/>
</dbReference>
<evidence type="ECO:0008006" key="7">
    <source>
        <dbReference type="Google" id="ProtNLM"/>
    </source>
</evidence>
<comment type="similarity">
    <text evidence="1">Belongs to the V-ATPase E subunit family.</text>
</comment>
<evidence type="ECO:0000256" key="3">
    <source>
        <dbReference type="ARBA" id="ARBA00023065"/>
    </source>
</evidence>
<gene>
    <name evidence="5" type="ORF">M9Y10_009472</name>
</gene>
<dbReference type="Proteomes" id="UP001470230">
    <property type="component" value="Unassembled WGS sequence"/>
</dbReference>
<dbReference type="PANTHER" id="PTHR45715">
    <property type="entry name" value="ATPASE H+-TRANSPORTING V1 SUBUNIT E1A-RELATED"/>
    <property type="match status" value="1"/>
</dbReference>
<evidence type="ECO:0000256" key="1">
    <source>
        <dbReference type="ARBA" id="ARBA00005901"/>
    </source>
</evidence>
<evidence type="ECO:0000313" key="6">
    <source>
        <dbReference type="Proteomes" id="UP001470230"/>
    </source>
</evidence>
<proteinExistence type="inferred from homology"/>
<name>A0ABR2IPB9_9EUKA</name>
<feature type="region of interest" description="Disordered" evidence="4">
    <location>
        <begin position="235"/>
        <end position="258"/>
    </location>
</feature>
<evidence type="ECO:0000256" key="4">
    <source>
        <dbReference type="SAM" id="MobiDB-lite"/>
    </source>
</evidence>
<evidence type="ECO:0000313" key="5">
    <source>
        <dbReference type="EMBL" id="KAK8866508.1"/>
    </source>
</evidence>
<dbReference type="SUPFAM" id="SSF160527">
    <property type="entry name" value="V-type ATPase subunit E-like"/>
    <property type="match status" value="1"/>
</dbReference>
<dbReference type="InterPro" id="IPR038495">
    <property type="entry name" value="ATPase_E_C"/>
</dbReference>
<dbReference type="EMBL" id="JAPFFF010000015">
    <property type="protein sequence ID" value="KAK8866508.1"/>
    <property type="molecule type" value="Genomic_DNA"/>
</dbReference>
<keyword evidence="3" id="KW-0406">Ion transport</keyword>
<evidence type="ECO:0000256" key="2">
    <source>
        <dbReference type="ARBA" id="ARBA00022448"/>
    </source>
</evidence>
<keyword evidence="6" id="KW-1185">Reference proteome</keyword>